<evidence type="ECO:0000256" key="4">
    <source>
        <dbReference type="ARBA" id="ARBA00023239"/>
    </source>
</evidence>
<evidence type="ECO:0000256" key="3">
    <source>
        <dbReference type="ARBA" id="ARBA00011233"/>
    </source>
</evidence>
<dbReference type="RefSeq" id="XP_071909446.1">
    <property type="nucleotide sequence ID" value="XM_072053345.1"/>
</dbReference>
<evidence type="ECO:0000256" key="5">
    <source>
        <dbReference type="ARBA" id="ARBA00023277"/>
    </source>
</evidence>
<comment type="subunit">
    <text evidence="3">Homotrimer.</text>
</comment>
<dbReference type="Gene3D" id="3.20.20.70">
    <property type="entry name" value="Aldolase class I"/>
    <property type="match status" value="1"/>
</dbReference>
<accession>A0ABM4UQ97</accession>
<dbReference type="PANTHER" id="PTHR30246:SF1">
    <property type="entry name" value="2-DEHYDRO-3-DEOXY-6-PHOSPHOGALACTONATE ALDOLASE-RELATED"/>
    <property type="match status" value="1"/>
</dbReference>
<proteinExistence type="inferred from homology"/>
<dbReference type="InterPro" id="IPR054722">
    <property type="entry name" value="PolX-like_BBD"/>
</dbReference>
<dbReference type="Pfam" id="PF01081">
    <property type="entry name" value="Aldolase"/>
    <property type="match status" value="1"/>
</dbReference>
<dbReference type="GeneID" id="113691599"/>
<dbReference type="CDD" id="cd00452">
    <property type="entry name" value="KDPG_aldolase"/>
    <property type="match status" value="1"/>
</dbReference>
<feature type="domain" description="Retrovirus-related Pol polyprotein from transposon TNT 1-94-like beta-barrel" evidence="6">
    <location>
        <begin position="235"/>
        <end position="308"/>
    </location>
</feature>
<protein>
    <submittedName>
        <fullName evidence="8 9">Uncharacterized protein isoform X1</fullName>
    </submittedName>
</protein>
<sequence length="310" mass="33171">MALAASFTLACPSLSLSSRTRISSSGSCYPLRCSIQNSSLSVSVPDTTISKCNETLSAIQNSGIIACLRAESAELAFEAARAALNGGITVLEIVMSNPGVFEVLQQLVHEYPTKIIGVGTVLNLEDAKHAMSHGAKFLLSPAMVMGILDDVSCSKALYIPGAMTPTEILSAFSSGAKMIKVLQHKGSRRLTISEKDYVKFLKCQTANHVFFSSASLAQQGKVMACFLISSNSDSWVIDSGATDHMSGTSRHFCNIQESISFPHVTLTDGSTTRVKGKGLEINPSLPLSSVLYIPNLSFNIMYVSKLTKFL</sequence>
<name>A0ABM4UQ97_COFAR</name>
<evidence type="ECO:0000313" key="9">
    <source>
        <dbReference type="RefSeq" id="XP_071909446.1"/>
    </source>
</evidence>
<dbReference type="Proteomes" id="UP001652660">
    <property type="component" value="Chromosome 6c"/>
</dbReference>
<evidence type="ECO:0000259" key="6">
    <source>
        <dbReference type="Pfam" id="PF22936"/>
    </source>
</evidence>
<dbReference type="InterPro" id="IPR013785">
    <property type="entry name" value="Aldolase_TIM"/>
</dbReference>
<comment type="pathway">
    <text evidence="1">Carbohydrate acid metabolism.</text>
</comment>
<dbReference type="Pfam" id="PF22936">
    <property type="entry name" value="Pol_BBD"/>
    <property type="match status" value="1"/>
</dbReference>
<dbReference type="RefSeq" id="XP_071909445.1">
    <property type="nucleotide sequence ID" value="XM_072053344.1"/>
</dbReference>
<evidence type="ECO:0000313" key="8">
    <source>
        <dbReference type="RefSeq" id="XP_071909445.1"/>
    </source>
</evidence>
<evidence type="ECO:0000313" key="7">
    <source>
        <dbReference type="Proteomes" id="UP001652660"/>
    </source>
</evidence>
<reference evidence="8 9" key="1">
    <citation type="submission" date="2025-05" db="UniProtKB">
        <authorList>
            <consortium name="RefSeq"/>
        </authorList>
    </citation>
    <scope>IDENTIFICATION</scope>
    <source>
        <tissue evidence="8 9">Leaves</tissue>
    </source>
</reference>
<comment type="similarity">
    <text evidence="2">Belongs to the KHG/KDPG aldolase family.</text>
</comment>
<dbReference type="PANTHER" id="PTHR30246">
    <property type="entry name" value="2-KETO-3-DEOXY-6-PHOSPHOGLUCONATE ALDOLASE"/>
    <property type="match status" value="1"/>
</dbReference>
<evidence type="ECO:0000256" key="2">
    <source>
        <dbReference type="ARBA" id="ARBA00006906"/>
    </source>
</evidence>
<keyword evidence="5" id="KW-0119">Carbohydrate metabolism</keyword>
<gene>
    <name evidence="8 9" type="primary">LOC113691599</name>
</gene>
<keyword evidence="7" id="KW-1185">Reference proteome</keyword>
<evidence type="ECO:0000256" key="1">
    <source>
        <dbReference type="ARBA" id="ARBA00004761"/>
    </source>
</evidence>
<keyword evidence="4" id="KW-0456">Lyase</keyword>
<organism evidence="7 9">
    <name type="scientific">Coffea arabica</name>
    <name type="common">Arabian coffee</name>
    <dbReference type="NCBI Taxonomy" id="13443"/>
    <lineage>
        <taxon>Eukaryota</taxon>
        <taxon>Viridiplantae</taxon>
        <taxon>Streptophyta</taxon>
        <taxon>Embryophyta</taxon>
        <taxon>Tracheophyta</taxon>
        <taxon>Spermatophyta</taxon>
        <taxon>Magnoliopsida</taxon>
        <taxon>eudicotyledons</taxon>
        <taxon>Gunneridae</taxon>
        <taxon>Pentapetalae</taxon>
        <taxon>asterids</taxon>
        <taxon>lamiids</taxon>
        <taxon>Gentianales</taxon>
        <taxon>Rubiaceae</taxon>
        <taxon>Ixoroideae</taxon>
        <taxon>Gardenieae complex</taxon>
        <taxon>Bertiereae - Coffeeae clade</taxon>
        <taxon>Coffeeae</taxon>
        <taxon>Coffea</taxon>
    </lineage>
</organism>
<dbReference type="SUPFAM" id="SSF51569">
    <property type="entry name" value="Aldolase"/>
    <property type="match status" value="1"/>
</dbReference>
<dbReference type="InterPro" id="IPR000887">
    <property type="entry name" value="Aldlse_KDPG_KHG"/>
</dbReference>